<reference evidence="2 3" key="1">
    <citation type="journal article" date="2011" name="BMC Genomics">
        <title>Comparative genome analysis and genome-guided physiological analysis of Roseobacter litoralis.</title>
        <authorList>
            <person name="Kalhoefer D."/>
            <person name="Thole S."/>
            <person name="Voget S."/>
            <person name="Lehmann R."/>
            <person name="Liesegang H."/>
            <person name="Wollher A."/>
            <person name="Daniel R."/>
            <person name="Simon M."/>
            <person name="Brinkhoff T."/>
        </authorList>
    </citation>
    <scope>NUCLEOTIDE SEQUENCE [LARGE SCALE GENOMIC DNA]</scope>
    <source>
        <strain evidence="3">ATCC 49566 / DSM 6996 / JCM 21268 / NBRC 15278 / OCh 149</strain>
    </source>
</reference>
<evidence type="ECO:0000313" key="3">
    <source>
        <dbReference type="Proteomes" id="UP000001353"/>
    </source>
</evidence>
<dbReference type="Proteomes" id="UP000001353">
    <property type="component" value="Chromosome"/>
</dbReference>
<protein>
    <submittedName>
        <fullName evidence="2">Uncharacterized protein</fullName>
    </submittedName>
</protein>
<name>F7Z9U9_ROSLO</name>
<accession>F7Z9U9</accession>
<gene>
    <name evidence="2" type="ordered locus">RLO149_c008830</name>
</gene>
<dbReference type="KEGG" id="rli:RLO149_c008830"/>
<organism evidence="2 3">
    <name type="scientific">Roseobacter litoralis (strain ATCC 49566 / DSM 6996 / JCM 21268 / NBRC 15278 / OCh 149)</name>
    <dbReference type="NCBI Taxonomy" id="391595"/>
    <lineage>
        <taxon>Bacteria</taxon>
        <taxon>Pseudomonadati</taxon>
        <taxon>Pseudomonadota</taxon>
        <taxon>Alphaproteobacteria</taxon>
        <taxon>Rhodobacterales</taxon>
        <taxon>Roseobacteraceae</taxon>
        <taxon>Roseobacter</taxon>
    </lineage>
</organism>
<dbReference type="HOGENOM" id="CLU_2119282_0_0_5"/>
<evidence type="ECO:0000313" key="2">
    <source>
        <dbReference type="EMBL" id="AEI92908.1"/>
    </source>
</evidence>
<dbReference type="EMBL" id="CP002623">
    <property type="protein sequence ID" value="AEI92908.1"/>
    <property type="molecule type" value="Genomic_DNA"/>
</dbReference>
<keyword evidence="3" id="KW-1185">Reference proteome</keyword>
<evidence type="ECO:0000256" key="1">
    <source>
        <dbReference type="SAM" id="MobiDB-lite"/>
    </source>
</evidence>
<feature type="compositionally biased region" description="Polar residues" evidence="1">
    <location>
        <begin position="20"/>
        <end position="36"/>
    </location>
</feature>
<proteinExistence type="predicted"/>
<sequence length="114" mass="11962">MARVNSAVGKLVAGIGEGHGSNTSVNSPCAKNSNAHKQAKTALFDPAKRSVQTHDCLVGNRSKVEFENSIVHGVAASANRRFEYQSTHSGRNSLNCGTQGSQARAILGALKIDT</sequence>
<dbReference type="AlphaFoldDB" id="F7Z9U9"/>
<feature type="region of interest" description="Disordered" evidence="1">
    <location>
        <begin position="15"/>
        <end position="45"/>
    </location>
</feature>